<evidence type="ECO:0000313" key="3">
    <source>
        <dbReference type="EMBL" id="KAF0343256.1"/>
    </source>
</evidence>
<evidence type="ECO:0000256" key="1">
    <source>
        <dbReference type="SAM" id="Phobius"/>
    </source>
</evidence>
<keyword evidence="4" id="KW-1185">Reference proteome</keyword>
<evidence type="ECO:0000256" key="2">
    <source>
        <dbReference type="SAM" id="SignalP"/>
    </source>
</evidence>
<feature type="signal peptide" evidence="2">
    <location>
        <begin position="1"/>
        <end position="21"/>
    </location>
</feature>
<sequence>MKNILQITIILLIAAIQIITPDNINVTVPVVTVTQTPTNAPSPTTLLITQTVIQTPSTNYFTDTNAVNTLIAELITIAISSIVITCIICIKNRNTKLLKGQIQRLATTQASRPPDYGFP</sequence>
<reference evidence="3 4" key="1">
    <citation type="journal article" date="2019" name="Environ. Microbiol.">
        <title>At the nexus of three kingdoms: the genome of the mycorrhizal fungus Gigaspora margarita provides insights into plant, endobacterial and fungal interactions.</title>
        <authorList>
            <person name="Venice F."/>
            <person name="Ghignone S."/>
            <person name="Salvioli di Fossalunga A."/>
            <person name="Amselem J."/>
            <person name="Novero M."/>
            <person name="Xianan X."/>
            <person name="Sedzielewska Toro K."/>
            <person name="Morin E."/>
            <person name="Lipzen A."/>
            <person name="Grigoriev I.V."/>
            <person name="Henrissat B."/>
            <person name="Martin F.M."/>
            <person name="Bonfante P."/>
        </authorList>
    </citation>
    <scope>NUCLEOTIDE SEQUENCE [LARGE SCALE GENOMIC DNA]</scope>
    <source>
        <strain evidence="3 4">BEG34</strain>
    </source>
</reference>
<dbReference type="EMBL" id="WTPW01003412">
    <property type="protein sequence ID" value="KAF0343256.1"/>
    <property type="molecule type" value="Genomic_DNA"/>
</dbReference>
<feature type="chain" id="PRO_5034218459" evidence="2">
    <location>
        <begin position="22"/>
        <end position="119"/>
    </location>
</feature>
<keyword evidence="1" id="KW-1133">Transmembrane helix</keyword>
<dbReference type="Proteomes" id="UP000439903">
    <property type="component" value="Unassembled WGS sequence"/>
</dbReference>
<name>A0A8H3WU00_GIGMA</name>
<comment type="caution">
    <text evidence="3">The sequence shown here is derived from an EMBL/GenBank/DDBJ whole genome shotgun (WGS) entry which is preliminary data.</text>
</comment>
<keyword evidence="1" id="KW-0812">Transmembrane</keyword>
<protein>
    <submittedName>
        <fullName evidence="3">Uncharacterized protein</fullName>
    </submittedName>
</protein>
<evidence type="ECO:0000313" key="4">
    <source>
        <dbReference type="Proteomes" id="UP000439903"/>
    </source>
</evidence>
<proteinExistence type="predicted"/>
<keyword evidence="2" id="KW-0732">Signal</keyword>
<gene>
    <name evidence="3" type="ORF">F8M41_016048</name>
</gene>
<organism evidence="3 4">
    <name type="scientific">Gigaspora margarita</name>
    <dbReference type="NCBI Taxonomy" id="4874"/>
    <lineage>
        <taxon>Eukaryota</taxon>
        <taxon>Fungi</taxon>
        <taxon>Fungi incertae sedis</taxon>
        <taxon>Mucoromycota</taxon>
        <taxon>Glomeromycotina</taxon>
        <taxon>Glomeromycetes</taxon>
        <taxon>Diversisporales</taxon>
        <taxon>Gigasporaceae</taxon>
        <taxon>Gigaspora</taxon>
    </lineage>
</organism>
<accession>A0A8H3WU00</accession>
<feature type="transmembrane region" description="Helical" evidence="1">
    <location>
        <begin position="70"/>
        <end position="90"/>
    </location>
</feature>
<dbReference type="AlphaFoldDB" id="A0A8H3WU00"/>
<keyword evidence="1" id="KW-0472">Membrane</keyword>